<feature type="domain" description="Rieske" evidence="5">
    <location>
        <begin position="204"/>
        <end position="299"/>
    </location>
</feature>
<keyword evidence="4" id="KW-0411">Iron-sulfur</keyword>
<sequence>MDAPVKASATHTAPALHSRRWSRLLRAALDAPAHWEALDLPAGPLADAVEALPLGPYRDALHGVWLGHPLHPVLVQLPIGCWTSAALLDWVPGARHEADALVTTGLLTAGPTALAGWVDWARLDPPRRRTGLVHALANTAGVLLYTGSVLARCRGRRARGRLLALAGLTAVSVGGTLGGHLAYEQAAGPNRAAAVPRLAPADWVGLGAVDEFPPGEPVRRTAGGIPVVVVREGERCHVLAERCAHLSGPLADGTVVDGCLRCPWHGSEFRLRDGEVVHGPATAPQPVFETRILSGHLEARLPEAG</sequence>
<dbReference type="GO" id="GO:0046872">
    <property type="term" value="F:metal ion binding"/>
    <property type="evidence" value="ECO:0007669"/>
    <property type="project" value="UniProtKB-KW"/>
</dbReference>
<gene>
    <name evidence="6" type="ORF">AB2U05_34780</name>
</gene>
<dbReference type="GO" id="GO:0051537">
    <property type="term" value="F:2 iron, 2 sulfur cluster binding"/>
    <property type="evidence" value="ECO:0007669"/>
    <property type="project" value="UniProtKB-KW"/>
</dbReference>
<proteinExistence type="predicted"/>
<dbReference type="GO" id="GO:0016705">
    <property type="term" value="F:oxidoreductase activity, acting on paired donors, with incorporation or reduction of molecular oxygen"/>
    <property type="evidence" value="ECO:0007669"/>
    <property type="project" value="UniProtKB-ARBA"/>
</dbReference>
<dbReference type="InterPro" id="IPR036922">
    <property type="entry name" value="Rieske_2Fe-2S_sf"/>
</dbReference>
<dbReference type="InterPro" id="IPR019251">
    <property type="entry name" value="DUF2231_TM"/>
</dbReference>
<protein>
    <submittedName>
        <fullName evidence="6">Rieske 2Fe-2S domain-containing protein</fullName>
    </submittedName>
</protein>
<dbReference type="EMBL" id="CP163445">
    <property type="protein sequence ID" value="XDQ83309.1"/>
    <property type="molecule type" value="Genomic_DNA"/>
</dbReference>
<dbReference type="RefSeq" id="WP_078859556.1">
    <property type="nucleotide sequence ID" value="NZ_CP163445.1"/>
</dbReference>
<reference evidence="6" key="1">
    <citation type="submission" date="2024-07" db="EMBL/GenBank/DDBJ databases">
        <authorList>
            <person name="Yu S.T."/>
        </authorList>
    </citation>
    <scope>NUCLEOTIDE SEQUENCE</scope>
    <source>
        <strain evidence="6">Y1</strain>
    </source>
</reference>
<dbReference type="InterPro" id="IPR017941">
    <property type="entry name" value="Rieske_2Fe-2S"/>
</dbReference>
<dbReference type="GO" id="GO:0004497">
    <property type="term" value="F:monooxygenase activity"/>
    <property type="evidence" value="ECO:0007669"/>
    <property type="project" value="UniProtKB-ARBA"/>
</dbReference>
<evidence type="ECO:0000313" key="6">
    <source>
        <dbReference type="EMBL" id="XDQ83309.1"/>
    </source>
</evidence>
<dbReference type="CDD" id="cd03467">
    <property type="entry name" value="Rieske"/>
    <property type="match status" value="1"/>
</dbReference>
<dbReference type="Gene3D" id="2.102.10.10">
    <property type="entry name" value="Rieske [2Fe-2S] iron-sulphur domain"/>
    <property type="match status" value="1"/>
</dbReference>
<evidence type="ECO:0000256" key="4">
    <source>
        <dbReference type="ARBA" id="ARBA00023014"/>
    </source>
</evidence>
<dbReference type="PROSITE" id="PS51296">
    <property type="entry name" value="RIESKE"/>
    <property type="match status" value="1"/>
</dbReference>
<keyword evidence="2" id="KW-0479">Metal-binding</keyword>
<evidence type="ECO:0000256" key="1">
    <source>
        <dbReference type="ARBA" id="ARBA00022714"/>
    </source>
</evidence>
<organism evidence="6">
    <name type="scientific">Streptomyces sp. Y1</name>
    <dbReference type="NCBI Taxonomy" id="3238634"/>
    <lineage>
        <taxon>Bacteria</taxon>
        <taxon>Bacillati</taxon>
        <taxon>Actinomycetota</taxon>
        <taxon>Actinomycetes</taxon>
        <taxon>Kitasatosporales</taxon>
        <taxon>Streptomycetaceae</taxon>
        <taxon>Streptomyces</taxon>
    </lineage>
</organism>
<evidence type="ECO:0000256" key="3">
    <source>
        <dbReference type="ARBA" id="ARBA00023004"/>
    </source>
</evidence>
<name>A0AB39TW46_9ACTN</name>
<dbReference type="PANTHER" id="PTHR21496:SF23">
    <property type="entry name" value="3-PHENYLPROPIONATE_CINNAMIC ACID DIOXYGENASE FERREDOXIN SUBUNIT"/>
    <property type="match status" value="1"/>
</dbReference>
<dbReference type="AlphaFoldDB" id="A0AB39TW46"/>
<evidence type="ECO:0000259" key="5">
    <source>
        <dbReference type="PROSITE" id="PS51296"/>
    </source>
</evidence>
<keyword evidence="1" id="KW-0001">2Fe-2S</keyword>
<accession>A0AB39TW46</accession>
<dbReference type="SUPFAM" id="SSF50022">
    <property type="entry name" value="ISP domain"/>
    <property type="match status" value="1"/>
</dbReference>
<evidence type="ECO:0000256" key="2">
    <source>
        <dbReference type="ARBA" id="ARBA00022723"/>
    </source>
</evidence>
<dbReference type="Pfam" id="PF09990">
    <property type="entry name" value="DUF2231"/>
    <property type="match status" value="1"/>
</dbReference>
<keyword evidence="3" id="KW-0408">Iron</keyword>
<dbReference type="PANTHER" id="PTHR21496">
    <property type="entry name" value="FERREDOXIN-RELATED"/>
    <property type="match status" value="1"/>
</dbReference>
<dbReference type="Pfam" id="PF00355">
    <property type="entry name" value="Rieske"/>
    <property type="match status" value="1"/>
</dbReference>